<dbReference type="Proteomes" id="UP001501116">
    <property type="component" value="Unassembled WGS sequence"/>
</dbReference>
<dbReference type="Pfam" id="PF13302">
    <property type="entry name" value="Acetyltransf_3"/>
    <property type="match status" value="1"/>
</dbReference>
<evidence type="ECO:0000313" key="3">
    <source>
        <dbReference type="EMBL" id="GAA1939349.1"/>
    </source>
</evidence>
<gene>
    <name evidence="3" type="ORF">GCM10009754_03080</name>
</gene>
<dbReference type="PANTHER" id="PTHR43792">
    <property type="entry name" value="GNAT FAMILY, PUTATIVE (AFU_ORTHOLOGUE AFUA_3G00765)-RELATED-RELATED"/>
    <property type="match status" value="1"/>
</dbReference>
<feature type="domain" description="N-acetyltransferase" evidence="2">
    <location>
        <begin position="32"/>
        <end position="204"/>
    </location>
</feature>
<dbReference type="Gene3D" id="3.40.630.30">
    <property type="match status" value="1"/>
</dbReference>
<comment type="caution">
    <text evidence="3">The sequence shown here is derived from an EMBL/GenBank/DDBJ whole genome shotgun (WGS) entry which is preliminary data.</text>
</comment>
<evidence type="ECO:0000259" key="2">
    <source>
        <dbReference type="PROSITE" id="PS51186"/>
    </source>
</evidence>
<dbReference type="EMBL" id="BAAANN010000001">
    <property type="protein sequence ID" value="GAA1939349.1"/>
    <property type="molecule type" value="Genomic_DNA"/>
</dbReference>
<reference evidence="3 4" key="1">
    <citation type="journal article" date="2019" name="Int. J. Syst. Evol. Microbiol.">
        <title>The Global Catalogue of Microorganisms (GCM) 10K type strain sequencing project: providing services to taxonomists for standard genome sequencing and annotation.</title>
        <authorList>
            <consortium name="The Broad Institute Genomics Platform"/>
            <consortium name="The Broad Institute Genome Sequencing Center for Infectious Disease"/>
            <person name="Wu L."/>
            <person name="Ma J."/>
        </authorList>
    </citation>
    <scope>NUCLEOTIDE SEQUENCE [LARGE SCALE GENOMIC DNA]</scope>
    <source>
        <strain evidence="3 4">JCM 14545</strain>
    </source>
</reference>
<protein>
    <submittedName>
        <fullName evidence="3">GNAT family N-acetyltransferase</fullName>
    </submittedName>
</protein>
<dbReference type="InterPro" id="IPR016181">
    <property type="entry name" value="Acyl_CoA_acyltransferase"/>
</dbReference>
<dbReference type="PANTHER" id="PTHR43792:SF16">
    <property type="entry name" value="N-ACETYLTRANSFERASE DOMAIN-CONTAINING PROTEIN"/>
    <property type="match status" value="1"/>
</dbReference>
<evidence type="ECO:0000256" key="1">
    <source>
        <dbReference type="SAM" id="MobiDB-lite"/>
    </source>
</evidence>
<dbReference type="SUPFAM" id="SSF55729">
    <property type="entry name" value="Acyl-CoA N-acyltransferases (Nat)"/>
    <property type="match status" value="1"/>
</dbReference>
<dbReference type="PROSITE" id="PS51186">
    <property type="entry name" value="GNAT"/>
    <property type="match status" value="1"/>
</dbReference>
<dbReference type="InterPro" id="IPR000182">
    <property type="entry name" value="GNAT_dom"/>
</dbReference>
<dbReference type="RefSeq" id="WP_344412488.1">
    <property type="nucleotide sequence ID" value="NZ_BAAANN010000001.1"/>
</dbReference>
<sequence>MRPAGERASASASAAATRADPPSQPILRTERLRLVPLADEHLELEVELDADPAVMRYLTGRAASRTEVEQAHRRRMSSAHELPGLGLWVGFTGDEFVGWWLLRPPNGPDQPKVDGEAELGYRLRSEHWRRGYASEGSRELIRYGFEDMGLCRIFAQTMAVNVASRATMASVGLTFARAFPCHGPVEDPVPGVGEGEVEYEITRVGWRG</sequence>
<name>A0ABN2PZA6_9PSEU</name>
<dbReference type="InterPro" id="IPR051531">
    <property type="entry name" value="N-acetyltransferase"/>
</dbReference>
<keyword evidence="4" id="KW-1185">Reference proteome</keyword>
<evidence type="ECO:0000313" key="4">
    <source>
        <dbReference type="Proteomes" id="UP001501116"/>
    </source>
</evidence>
<feature type="region of interest" description="Disordered" evidence="1">
    <location>
        <begin position="1"/>
        <end position="24"/>
    </location>
</feature>
<accession>A0ABN2PZA6</accession>
<proteinExistence type="predicted"/>
<organism evidence="3 4">
    <name type="scientific">Amycolatopsis minnesotensis</name>
    <dbReference type="NCBI Taxonomy" id="337894"/>
    <lineage>
        <taxon>Bacteria</taxon>
        <taxon>Bacillati</taxon>
        <taxon>Actinomycetota</taxon>
        <taxon>Actinomycetes</taxon>
        <taxon>Pseudonocardiales</taxon>
        <taxon>Pseudonocardiaceae</taxon>
        <taxon>Amycolatopsis</taxon>
    </lineage>
</organism>